<dbReference type="GO" id="GO:0050918">
    <property type="term" value="P:positive chemotaxis"/>
    <property type="evidence" value="ECO:0007669"/>
    <property type="project" value="TreeGrafter"/>
</dbReference>
<protein>
    <recommendedName>
        <fullName evidence="4">Flagellar motor switch protein FliM</fullName>
    </recommendedName>
</protein>
<dbReference type="Pfam" id="PF02154">
    <property type="entry name" value="FliM"/>
    <property type="match status" value="1"/>
</dbReference>
<proteinExistence type="inferred from homology"/>
<evidence type="ECO:0000256" key="8">
    <source>
        <dbReference type="ARBA" id="ARBA00023136"/>
    </source>
</evidence>
<keyword evidence="5" id="KW-1003">Cell membrane</keyword>
<comment type="subcellular location">
    <subcellularLocation>
        <location evidence="1">Bacterial flagellum basal body</location>
    </subcellularLocation>
    <subcellularLocation>
        <location evidence="2">Cell membrane</location>
        <topology evidence="2">Peripheral membrane protein</topology>
    </subcellularLocation>
</comment>
<dbReference type="GO" id="GO:0005886">
    <property type="term" value="C:plasma membrane"/>
    <property type="evidence" value="ECO:0007669"/>
    <property type="project" value="UniProtKB-SubCell"/>
</dbReference>
<dbReference type="InterPro" id="IPR036429">
    <property type="entry name" value="SpoA-like_sf"/>
</dbReference>
<dbReference type="SUPFAM" id="SSF103039">
    <property type="entry name" value="CheC-like"/>
    <property type="match status" value="1"/>
</dbReference>
<dbReference type="AlphaFoldDB" id="A0A511YZH6"/>
<evidence type="ECO:0000256" key="1">
    <source>
        <dbReference type="ARBA" id="ARBA00004117"/>
    </source>
</evidence>
<dbReference type="CDD" id="cd17908">
    <property type="entry name" value="FliM"/>
    <property type="match status" value="1"/>
</dbReference>
<gene>
    <name evidence="11" type="primary">fliM</name>
    <name evidence="11" type="ORF">AFE02nite_23480</name>
</gene>
<keyword evidence="9" id="KW-0975">Bacterial flagellum</keyword>
<dbReference type="Gene3D" id="3.40.1550.10">
    <property type="entry name" value="CheC-like"/>
    <property type="match status" value="1"/>
</dbReference>
<organism evidence="11 12">
    <name type="scientific">Actinotalea fermentans</name>
    <dbReference type="NCBI Taxonomy" id="43671"/>
    <lineage>
        <taxon>Bacteria</taxon>
        <taxon>Bacillati</taxon>
        <taxon>Actinomycetota</taxon>
        <taxon>Actinomycetes</taxon>
        <taxon>Micrococcales</taxon>
        <taxon>Cellulomonadaceae</taxon>
        <taxon>Actinotalea</taxon>
    </lineage>
</organism>
<keyword evidence="11" id="KW-0282">Flagellum</keyword>
<dbReference type="PANTHER" id="PTHR30034">
    <property type="entry name" value="FLAGELLAR MOTOR SWITCH PROTEIN FLIM"/>
    <property type="match status" value="1"/>
</dbReference>
<dbReference type="EMBL" id="BJYK01000008">
    <property type="protein sequence ID" value="GEN80614.1"/>
    <property type="molecule type" value="Genomic_DNA"/>
</dbReference>
<evidence type="ECO:0000256" key="5">
    <source>
        <dbReference type="ARBA" id="ARBA00022475"/>
    </source>
</evidence>
<dbReference type="Gene3D" id="2.30.330.10">
    <property type="entry name" value="SpoA-like"/>
    <property type="match status" value="1"/>
</dbReference>
<keyword evidence="11" id="KW-0966">Cell projection</keyword>
<evidence type="ECO:0000256" key="9">
    <source>
        <dbReference type="ARBA" id="ARBA00023143"/>
    </source>
</evidence>
<keyword evidence="12" id="KW-1185">Reference proteome</keyword>
<keyword evidence="6" id="KW-0145">Chemotaxis</keyword>
<keyword evidence="7" id="KW-0283">Flagellar rotation</keyword>
<dbReference type="Proteomes" id="UP000321484">
    <property type="component" value="Unassembled WGS sequence"/>
</dbReference>
<dbReference type="RefSeq" id="WP_052113920.1">
    <property type="nucleotide sequence ID" value="NZ_BJYK01000008.1"/>
</dbReference>
<keyword evidence="8" id="KW-0472">Membrane</keyword>
<evidence type="ECO:0000256" key="6">
    <source>
        <dbReference type="ARBA" id="ARBA00022500"/>
    </source>
</evidence>
<dbReference type="InterPro" id="IPR001543">
    <property type="entry name" value="FliN-like_C"/>
</dbReference>
<name>A0A511YZH6_9CELL</name>
<dbReference type="GO" id="GO:0071978">
    <property type="term" value="P:bacterial-type flagellum-dependent swarming motility"/>
    <property type="evidence" value="ECO:0007669"/>
    <property type="project" value="TreeGrafter"/>
</dbReference>
<evidence type="ECO:0000313" key="12">
    <source>
        <dbReference type="Proteomes" id="UP000321484"/>
    </source>
</evidence>
<keyword evidence="11" id="KW-0969">Cilium</keyword>
<comment type="similarity">
    <text evidence="3">Belongs to the FliM family.</text>
</comment>
<reference evidence="11 12" key="1">
    <citation type="submission" date="2019-07" db="EMBL/GenBank/DDBJ databases">
        <title>Whole genome shotgun sequence of Actinotalea fermentans NBRC 105374.</title>
        <authorList>
            <person name="Hosoyama A."/>
            <person name="Uohara A."/>
            <person name="Ohji S."/>
            <person name="Ichikawa N."/>
        </authorList>
    </citation>
    <scope>NUCLEOTIDE SEQUENCE [LARGE SCALE GENOMIC DNA]</scope>
    <source>
        <strain evidence="11 12">NBRC 105374</strain>
    </source>
</reference>
<dbReference type="GO" id="GO:0009425">
    <property type="term" value="C:bacterial-type flagellum basal body"/>
    <property type="evidence" value="ECO:0007669"/>
    <property type="project" value="UniProtKB-SubCell"/>
</dbReference>
<dbReference type="SUPFAM" id="SSF101801">
    <property type="entry name" value="Surface presentation of antigens (SPOA)"/>
    <property type="match status" value="1"/>
</dbReference>
<evidence type="ECO:0000256" key="3">
    <source>
        <dbReference type="ARBA" id="ARBA00011049"/>
    </source>
</evidence>
<accession>A0A511YZH6</accession>
<evidence type="ECO:0000313" key="11">
    <source>
        <dbReference type="EMBL" id="GEN80614.1"/>
    </source>
</evidence>
<dbReference type="GO" id="GO:0003774">
    <property type="term" value="F:cytoskeletal motor activity"/>
    <property type="evidence" value="ECO:0007669"/>
    <property type="project" value="InterPro"/>
</dbReference>
<dbReference type="PIRSF" id="PIRSF002888">
    <property type="entry name" value="FliM"/>
    <property type="match status" value="1"/>
</dbReference>
<evidence type="ECO:0000256" key="4">
    <source>
        <dbReference type="ARBA" id="ARBA00021898"/>
    </source>
</evidence>
<dbReference type="InterPro" id="IPR001689">
    <property type="entry name" value="Flag_FliM"/>
</dbReference>
<evidence type="ECO:0000256" key="2">
    <source>
        <dbReference type="ARBA" id="ARBA00004202"/>
    </source>
</evidence>
<feature type="domain" description="Flagellar motor switch protein FliN-like C-terminal" evidence="10">
    <location>
        <begin position="235"/>
        <end position="301"/>
    </location>
</feature>
<evidence type="ECO:0000256" key="7">
    <source>
        <dbReference type="ARBA" id="ARBA00022779"/>
    </source>
</evidence>
<evidence type="ECO:0000259" key="10">
    <source>
        <dbReference type="Pfam" id="PF01052"/>
    </source>
</evidence>
<dbReference type="PANTHER" id="PTHR30034:SF6">
    <property type="entry name" value="YOP PROTEINS TRANSLOCATION PROTEIN Q"/>
    <property type="match status" value="1"/>
</dbReference>
<dbReference type="Pfam" id="PF01052">
    <property type="entry name" value="FliMN_C"/>
    <property type="match status" value="1"/>
</dbReference>
<dbReference type="InterPro" id="IPR028976">
    <property type="entry name" value="CheC-like_sf"/>
</dbReference>
<sequence>MTVADLQAPKRRKRSGVPETYDFRRPMTLAREHGRVLEMAFETFARQWGTQLTSRLRVVASVTLESVEMKSYDEYVGGLPAMTTMVLCGVEPGRSTGVLQLPLDMTMVWIDTMLGGPGVPLDTERELTEIEWSLFRELLQHAVRDLSYAFTSVAPLDVQVRSVQYNPQFVQAAAASEPVIVATFALIVSDREALATLMVPADVLLASLRAGEHLDNRTPEEVAAHRAAQARVTENVLDVPVEVAVRFAPLTVAADAVARLQPGTVIPLRHRADAPLSVVVGDVPLATAAIGTSGSRLACLVVTSEE</sequence>
<comment type="caution">
    <text evidence="11">The sequence shown here is derived from an EMBL/GenBank/DDBJ whole genome shotgun (WGS) entry which is preliminary data.</text>
</comment>